<gene>
    <name evidence="2" type="ORF">D3H35_18665</name>
</gene>
<evidence type="ECO:0000313" key="3">
    <source>
        <dbReference type="Proteomes" id="UP000266340"/>
    </source>
</evidence>
<accession>A0A398CUL9</accession>
<organism evidence="2 3">
    <name type="scientific">Cohnella faecalis</name>
    <dbReference type="NCBI Taxonomy" id="2315694"/>
    <lineage>
        <taxon>Bacteria</taxon>
        <taxon>Bacillati</taxon>
        <taxon>Bacillota</taxon>
        <taxon>Bacilli</taxon>
        <taxon>Bacillales</taxon>
        <taxon>Paenibacillaceae</taxon>
        <taxon>Cohnella</taxon>
    </lineage>
</organism>
<dbReference type="EMBL" id="QXJM01000039">
    <property type="protein sequence ID" value="RIE02684.1"/>
    <property type="molecule type" value="Genomic_DNA"/>
</dbReference>
<evidence type="ECO:0000256" key="1">
    <source>
        <dbReference type="SAM" id="MobiDB-lite"/>
    </source>
</evidence>
<feature type="compositionally biased region" description="Basic and acidic residues" evidence="1">
    <location>
        <begin position="57"/>
        <end position="70"/>
    </location>
</feature>
<dbReference type="AlphaFoldDB" id="A0A398CUL9"/>
<keyword evidence="3" id="KW-1185">Reference proteome</keyword>
<feature type="region of interest" description="Disordered" evidence="1">
    <location>
        <begin position="26"/>
        <end position="76"/>
    </location>
</feature>
<feature type="compositionally biased region" description="Basic and acidic residues" evidence="1">
    <location>
        <begin position="33"/>
        <end position="44"/>
    </location>
</feature>
<reference evidence="2 3" key="1">
    <citation type="submission" date="2018-09" db="EMBL/GenBank/DDBJ databases">
        <title>Cohnella cavernae sp. nov., isolated from a karst cave.</title>
        <authorList>
            <person name="Zhu H."/>
        </authorList>
    </citation>
    <scope>NUCLEOTIDE SEQUENCE [LARGE SCALE GENOMIC DNA]</scope>
    <source>
        <strain evidence="2 3">K2E09-144</strain>
    </source>
</reference>
<protein>
    <submittedName>
        <fullName evidence="2">Uncharacterized protein</fullName>
    </submittedName>
</protein>
<name>A0A398CUL9_9BACL</name>
<comment type="caution">
    <text evidence="2">The sequence shown here is derived from an EMBL/GenBank/DDBJ whole genome shotgun (WGS) entry which is preliminary data.</text>
</comment>
<dbReference type="Proteomes" id="UP000266340">
    <property type="component" value="Unassembled WGS sequence"/>
</dbReference>
<proteinExistence type="predicted"/>
<sequence length="76" mass="8515">MRITAISAYEYQRVYGVSSVERSARPYAAFPFRENDPLREERSPSGRAGKRTGARSKRGDCSPIGRERQPAKPPTS</sequence>
<evidence type="ECO:0000313" key="2">
    <source>
        <dbReference type="EMBL" id="RIE02684.1"/>
    </source>
</evidence>